<accession>C6M958</accession>
<proteinExistence type="predicted"/>
<evidence type="ECO:0000313" key="2">
    <source>
        <dbReference type="Proteomes" id="UP000005365"/>
    </source>
</evidence>
<name>C6M958_NEISI</name>
<reference evidence="1" key="1">
    <citation type="submission" date="2009-07" db="EMBL/GenBank/DDBJ databases">
        <authorList>
            <person name="Weinstock G."/>
            <person name="Sodergren E."/>
            <person name="Clifton S."/>
            <person name="Fulton L."/>
            <person name="Fulton B."/>
            <person name="Courtney L."/>
            <person name="Fronick C."/>
            <person name="Harrison M."/>
            <person name="Strong C."/>
            <person name="Farmer C."/>
            <person name="Delahaunty K."/>
            <person name="Markovic C."/>
            <person name="Hall O."/>
            <person name="Minx P."/>
            <person name="Tomlinson C."/>
            <person name="Mitreva M."/>
            <person name="Nelson J."/>
            <person name="Hou S."/>
            <person name="Wollam A."/>
            <person name="Pepin K.H."/>
            <person name="Johnson M."/>
            <person name="Bhonagiri V."/>
            <person name="Nash W.E."/>
            <person name="Warren W."/>
            <person name="Chinwalla A."/>
            <person name="Mardis E.R."/>
            <person name="Wilson R.K."/>
        </authorList>
    </citation>
    <scope>NUCLEOTIDE SEQUENCE [LARGE SCALE GENOMIC DNA]</scope>
    <source>
        <strain evidence="1">ATCC 29256</strain>
    </source>
</reference>
<organism evidence="1 2">
    <name type="scientific">Neisseria sicca ATCC 29256</name>
    <dbReference type="NCBI Taxonomy" id="547045"/>
    <lineage>
        <taxon>Bacteria</taxon>
        <taxon>Pseudomonadati</taxon>
        <taxon>Pseudomonadota</taxon>
        <taxon>Betaproteobacteria</taxon>
        <taxon>Neisseriales</taxon>
        <taxon>Neisseriaceae</taxon>
        <taxon>Neisseria</taxon>
    </lineage>
</organism>
<dbReference type="EMBL" id="ACKO02000025">
    <property type="protein sequence ID" value="EET43198.1"/>
    <property type="molecule type" value="Genomic_DNA"/>
</dbReference>
<dbReference type="Proteomes" id="UP000005365">
    <property type="component" value="Unassembled WGS sequence"/>
</dbReference>
<keyword evidence="2" id="KW-1185">Reference proteome</keyword>
<comment type="caution">
    <text evidence="1">The sequence shown here is derived from an EMBL/GenBank/DDBJ whole genome shotgun (WGS) entry which is preliminary data.</text>
</comment>
<dbReference type="AlphaFoldDB" id="C6M958"/>
<gene>
    <name evidence="1" type="ORF">NEISICOT_03082</name>
</gene>
<evidence type="ECO:0000313" key="1">
    <source>
        <dbReference type="EMBL" id="EET43198.1"/>
    </source>
</evidence>
<protein>
    <submittedName>
        <fullName evidence="1">Uncharacterized protein</fullName>
    </submittedName>
</protein>
<sequence>MPVGGNNKGRLKTIRQVFRRPRMGFGLVVSAATVFLTPSGKNTKTQIKPFGYRFRQSNHSILSVVGIHCSVGFAHDNVG</sequence>